<proteinExistence type="predicted"/>
<feature type="compositionally biased region" description="Basic and acidic residues" evidence="1">
    <location>
        <begin position="12"/>
        <end position="27"/>
    </location>
</feature>
<gene>
    <name evidence="3" type="ORF">LHJ74_04025</name>
</gene>
<evidence type="ECO:0000256" key="2">
    <source>
        <dbReference type="SAM" id="Phobius"/>
    </source>
</evidence>
<keyword evidence="2" id="KW-0812">Transmembrane</keyword>
<keyword evidence="2" id="KW-0472">Membrane</keyword>
<name>A0ABT2JMR9_9ACTN</name>
<feature type="transmembrane region" description="Helical" evidence="2">
    <location>
        <begin position="34"/>
        <end position="54"/>
    </location>
</feature>
<keyword evidence="2" id="KW-1133">Transmembrane helix</keyword>
<dbReference type="EMBL" id="JAJAGO010000002">
    <property type="protein sequence ID" value="MCT2589111.1"/>
    <property type="molecule type" value="Genomic_DNA"/>
</dbReference>
<feature type="compositionally biased region" description="Basic residues" evidence="1">
    <location>
        <begin position="1"/>
        <end position="10"/>
    </location>
</feature>
<protein>
    <recommendedName>
        <fullName evidence="5">Integral membrane protein</fullName>
    </recommendedName>
</protein>
<evidence type="ECO:0000313" key="3">
    <source>
        <dbReference type="EMBL" id="MCT2589111.1"/>
    </source>
</evidence>
<feature type="region of interest" description="Disordered" evidence="1">
    <location>
        <begin position="1"/>
        <end position="29"/>
    </location>
</feature>
<evidence type="ECO:0000313" key="4">
    <source>
        <dbReference type="Proteomes" id="UP001156389"/>
    </source>
</evidence>
<accession>A0ABT2JMR9</accession>
<evidence type="ECO:0000256" key="1">
    <source>
        <dbReference type="SAM" id="MobiDB-lite"/>
    </source>
</evidence>
<dbReference type="Proteomes" id="UP001156389">
    <property type="component" value="Unassembled WGS sequence"/>
</dbReference>
<reference evidence="3 4" key="1">
    <citation type="submission" date="2021-10" db="EMBL/GenBank/DDBJ databases">
        <title>Streptomyces gossypii sp. nov., isolated from soil collected from cotton field.</title>
        <authorList>
            <person name="Ge X."/>
            <person name="Chen X."/>
            <person name="Liu W."/>
        </authorList>
    </citation>
    <scope>NUCLEOTIDE SEQUENCE [LARGE SCALE GENOMIC DNA]</scope>
    <source>
        <strain evidence="3 4">N2-109</strain>
    </source>
</reference>
<keyword evidence="4" id="KW-1185">Reference proteome</keyword>
<evidence type="ECO:0008006" key="5">
    <source>
        <dbReference type="Google" id="ProtNLM"/>
    </source>
</evidence>
<sequence length="86" mass="9175">MARKHGKSGRTQRNERRERNGQGERNADKRRHTLFAVLSGALGTLALVAAAPLLGKTTGVALILLITGVLALGFSVLQAVEASQQR</sequence>
<feature type="transmembrane region" description="Helical" evidence="2">
    <location>
        <begin position="60"/>
        <end position="80"/>
    </location>
</feature>
<dbReference type="RefSeq" id="WP_260216097.1">
    <property type="nucleotide sequence ID" value="NZ_JAJAGO010000002.1"/>
</dbReference>
<comment type="caution">
    <text evidence="3">The sequence shown here is derived from an EMBL/GenBank/DDBJ whole genome shotgun (WGS) entry which is preliminary data.</text>
</comment>
<organism evidence="3 4">
    <name type="scientific">Streptomyces gossypii</name>
    <dbReference type="NCBI Taxonomy" id="2883101"/>
    <lineage>
        <taxon>Bacteria</taxon>
        <taxon>Bacillati</taxon>
        <taxon>Actinomycetota</taxon>
        <taxon>Actinomycetes</taxon>
        <taxon>Kitasatosporales</taxon>
        <taxon>Streptomycetaceae</taxon>
        <taxon>Streptomyces</taxon>
    </lineage>
</organism>